<accession>A0ABU0PA66</accession>
<organism evidence="5 6">
    <name type="scientific">Microbacterium murale</name>
    <dbReference type="NCBI Taxonomy" id="1081040"/>
    <lineage>
        <taxon>Bacteria</taxon>
        <taxon>Bacillati</taxon>
        <taxon>Actinomycetota</taxon>
        <taxon>Actinomycetes</taxon>
        <taxon>Micrococcales</taxon>
        <taxon>Microbacteriaceae</taxon>
        <taxon>Microbacterium</taxon>
    </lineage>
</organism>
<keyword evidence="6" id="KW-1185">Reference proteome</keyword>
<dbReference type="EMBL" id="JAUSXK010000001">
    <property type="protein sequence ID" value="MDQ0644226.1"/>
    <property type="molecule type" value="Genomic_DNA"/>
</dbReference>
<evidence type="ECO:0000259" key="4">
    <source>
        <dbReference type="PROSITE" id="PS50893"/>
    </source>
</evidence>
<sequence>MQPSRTDAGESMTVQARPKVRLTDVSKRFPGKEQVTALEGVSLDIAEAEFVSIVGPSGCGKSTLLRLVAGLHEPSSGNVEIRSTKPDRPKTAMVFQEHALFPWMSVRENVMFGPRNRNVPKKEAAEIADEQLGRLGLARFGDFFPHQLSGGMKQRVGIARALAQDAEVLLMDEPLGALDAQTRTLLQEQILELRQQTKPTVLYITHAIDEAVFLSDRVVLMSARPGRIRDIVELDFGPDRTPELRGTPEFAALSQDIWNHLRDEVQAAMAVDDK</sequence>
<dbReference type="SMART" id="SM00382">
    <property type="entry name" value="AAA"/>
    <property type="match status" value="1"/>
</dbReference>
<dbReference type="SUPFAM" id="SSF52540">
    <property type="entry name" value="P-loop containing nucleoside triphosphate hydrolases"/>
    <property type="match status" value="1"/>
</dbReference>
<proteinExistence type="predicted"/>
<comment type="caution">
    <text evidence="5">The sequence shown here is derived from an EMBL/GenBank/DDBJ whole genome shotgun (WGS) entry which is preliminary data.</text>
</comment>
<evidence type="ECO:0000313" key="5">
    <source>
        <dbReference type="EMBL" id="MDQ0644226.1"/>
    </source>
</evidence>
<dbReference type="PROSITE" id="PS50893">
    <property type="entry name" value="ABC_TRANSPORTER_2"/>
    <property type="match status" value="1"/>
</dbReference>
<evidence type="ECO:0000256" key="2">
    <source>
        <dbReference type="ARBA" id="ARBA00022741"/>
    </source>
</evidence>
<dbReference type="GO" id="GO:0005524">
    <property type="term" value="F:ATP binding"/>
    <property type="evidence" value="ECO:0007669"/>
    <property type="project" value="UniProtKB-KW"/>
</dbReference>
<evidence type="ECO:0000313" key="6">
    <source>
        <dbReference type="Proteomes" id="UP001239085"/>
    </source>
</evidence>
<gene>
    <name evidence="5" type="ORF">QFZ46_002386</name>
</gene>
<dbReference type="InterPro" id="IPR027417">
    <property type="entry name" value="P-loop_NTPase"/>
</dbReference>
<dbReference type="InterPro" id="IPR050166">
    <property type="entry name" value="ABC_transporter_ATP-bind"/>
</dbReference>
<dbReference type="PANTHER" id="PTHR42788:SF13">
    <property type="entry name" value="ALIPHATIC SULFONATES IMPORT ATP-BINDING PROTEIN SSUB"/>
    <property type="match status" value="1"/>
</dbReference>
<dbReference type="Gene3D" id="3.40.50.300">
    <property type="entry name" value="P-loop containing nucleotide triphosphate hydrolases"/>
    <property type="match status" value="1"/>
</dbReference>
<evidence type="ECO:0000256" key="3">
    <source>
        <dbReference type="ARBA" id="ARBA00022840"/>
    </source>
</evidence>
<feature type="domain" description="ABC transporter" evidence="4">
    <location>
        <begin position="20"/>
        <end position="248"/>
    </location>
</feature>
<keyword evidence="2" id="KW-0547">Nucleotide-binding</keyword>
<dbReference type="CDD" id="cd03293">
    <property type="entry name" value="ABC_NrtD_SsuB_transporters"/>
    <property type="match status" value="1"/>
</dbReference>
<dbReference type="InterPro" id="IPR003593">
    <property type="entry name" value="AAA+_ATPase"/>
</dbReference>
<dbReference type="Pfam" id="PF00005">
    <property type="entry name" value="ABC_tran"/>
    <property type="match status" value="1"/>
</dbReference>
<dbReference type="InterPro" id="IPR017871">
    <property type="entry name" value="ABC_transporter-like_CS"/>
</dbReference>
<keyword evidence="1" id="KW-0813">Transport</keyword>
<dbReference type="PROSITE" id="PS00211">
    <property type="entry name" value="ABC_TRANSPORTER_1"/>
    <property type="match status" value="1"/>
</dbReference>
<protein>
    <submittedName>
        <fullName evidence="5">NitT/TauT family transport system ATP-binding protein</fullName>
    </submittedName>
</protein>
<evidence type="ECO:0000256" key="1">
    <source>
        <dbReference type="ARBA" id="ARBA00022448"/>
    </source>
</evidence>
<dbReference type="InterPro" id="IPR003439">
    <property type="entry name" value="ABC_transporter-like_ATP-bd"/>
</dbReference>
<name>A0ABU0PA66_9MICO</name>
<dbReference type="PANTHER" id="PTHR42788">
    <property type="entry name" value="TAURINE IMPORT ATP-BINDING PROTEIN-RELATED"/>
    <property type="match status" value="1"/>
</dbReference>
<reference evidence="5 6" key="1">
    <citation type="submission" date="2023-07" db="EMBL/GenBank/DDBJ databases">
        <title>Comparative genomics of wheat-associated soil bacteria to identify genetic determinants of phenazine resistance.</title>
        <authorList>
            <person name="Mouncey N."/>
        </authorList>
    </citation>
    <scope>NUCLEOTIDE SEQUENCE [LARGE SCALE GENOMIC DNA]</scope>
    <source>
        <strain evidence="5 6">W2I7</strain>
    </source>
</reference>
<keyword evidence="3 5" id="KW-0067">ATP-binding</keyword>
<dbReference type="RefSeq" id="WP_307361741.1">
    <property type="nucleotide sequence ID" value="NZ_JAUSXK010000001.1"/>
</dbReference>
<dbReference type="Proteomes" id="UP001239085">
    <property type="component" value="Unassembled WGS sequence"/>
</dbReference>